<dbReference type="Pfam" id="PF01337">
    <property type="entry name" value="Barstar"/>
    <property type="match status" value="1"/>
</dbReference>
<dbReference type="SUPFAM" id="SSF52038">
    <property type="entry name" value="Barstar-related"/>
    <property type="match status" value="1"/>
</dbReference>
<feature type="domain" description="Barstar (barnase inhibitor)" evidence="2">
    <location>
        <begin position="30"/>
        <end position="118"/>
    </location>
</feature>
<comment type="caution">
    <text evidence="3">The sequence shown here is derived from an EMBL/GenBank/DDBJ whole genome shotgun (WGS) entry which is preliminary data.</text>
</comment>
<comment type="similarity">
    <text evidence="1">Belongs to the barstar family.</text>
</comment>
<dbReference type="InterPro" id="IPR035905">
    <property type="entry name" value="Barstar-like_sf"/>
</dbReference>
<dbReference type="InterPro" id="IPR000468">
    <property type="entry name" value="Barstar"/>
</dbReference>
<reference evidence="3 4" key="1">
    <citation type="submission" date="2020-05" db="EMBL/GenBank/DDBJ databases">
        <title>Flexivirga sp. ID2601S isolated from air conditioner.</title>
        <authorList>
            <person name="Kim D.H."/>
        </authorList>
    </citation>
    <scope>NUCLEOTIDE SEQUENCE [LARGE SCALE GENOMIC DNA]</scope>
    <source>
        <strain evidence="3 4">ID2601S</strain>
    </source>
</reference>
<evidence type="ECO:0000313" key="3">
    <source>
        <dbReference type="EMBL" id="NNG40106.1"/>
    </source>
</evidence>
<evidence type="ECO:0000313" key="4">
    <source>
        <dbReference type="Proteomes" id="UP000557772"/>
    </source>
</evidence>
<proteinExistence type="inferred from homology"/>
<dbReference type="EMBL" id="JABENB010000002">
    <property type="protein sequence ID" value="NNG40106.1"/>
    <property type="molecule type" value="Genomic_DNA"/>
</dbReference>
<dbReference type="Proteomes" id="UP000557772">
    <property type="component" value="Unassembled WGS sequence"/>
</dbReference>
<name>A0A849AKP9_9MICO</name>
<keyword evidence="4" id="KW-1185">Reference proteome</keyword>
<protein>
    <submittedName>
        <fullName evidence="3">Barstar family protein</fullName>
    </submittedName>
</protein>
<accession>A0A849AKP9</accession>
<sequence length="122" mass="13482">MQSLIESASSGIHRTSDAAAAERLARENDWRIVELDTRDAHDKAAFLAVCRSAFDLPDWFGDNWDALEDSLTDVDATPGVLVLWRGAASLDEATREVATDILAERGRRTERGLSPFLVLVVR</sequence>
<organism evidence="3 4">
    <name type="scientific">Flexivirga aerilata</name>
    <dbReference type="NCBI Taxonomy" id="1656889"/>
    <lineage>
        <taxon>Bacteria</taxon>
        <taxon>Bacillati</taxon>
        <taxon>Actinomycetota</taxon>
        <taxon>Actinomycetes</taxon>
        <taxon>Micrococcales</taxon>
        <taxon>Dermacoccaceae</taxon>
        <taxon>Flexivirga</taxon>
    </lineage>
</organism>
<gene>
    <name evidence="3" type="ORF">HJ588_12615</name>
</gene>
<evidence type="ECO:0000259" key="2">
    <source>
        <dbReference type="Pfam" id="PF01337"/>
    </source>
</evidence>
<evidence type="ECO:0000256" key="1">
    <source>
        <dbReference type="ARBA" id="ARBA00006845"/>
    </source>
</evidence>
<dbReference type="AlphaFoldDB" id="A0A849AKP9"/>
<dbReference type="Gene3D" id="3.30.370.10">
    <property type="entry name" value="Barstar-like"/>
    <property type="match status" value="1"/>
</dbReference>